<protein>
    <submittedName>
        <fullName evidence="11">Flavin-binding monooxygenase</fullName>
    </submittedName>
</protein>
<dbReference type="GO" id="GO:0004499">
    <property type="term" value="F:N,N-dimethylaniline monooxygenase activity"/>
    <property type="evidence" value="ECO:0007669"/>
    <property type="project" value="InterPro"/>
</dbReference>
<reference evidence="11" key="2">
    <citation type="submission" date="2023-01" db="EMBL/GenBank/DDBJ databases">
        <authorList>
            <person name="Sun Q."/>
            <person name="Evtushenko L."/>
        </authorList>
    </citation>
    <scope>NUCLEOTIDE SEQUENCE</scope>
    <source>
        <strain evidence="11">VKM B-2935</strain>
    </source>
</reference>
<dbReference type="GO" id="GO:0050660">
    <property type="term" value="F:flavin adenine dinucleotide binding"/>
    <property type="evidence" value="ECO:0007669"/>
    <property type="project" value="InterPro"/>
</dbReference>
<evidence type="ECO:0000256" key="7">
    <source>
        <dbReference type="ARBA" id="ARBA00022857"/>
    </source>
</evidence>
<evidence type="ECO:0000256" key="2">
    <source>
        <dbReference type="ARBA" id="ARBA00004236"/>
    </source>
</evidence>
<dbReference type="FunFam" id="3.50.50.60:FF:000213">
    <property type="entry name" value="FAD-containing monooxygenase EthA"/>
    <property type="match status" value="1"/>
</dbReference>
<evidence type="ECO:0000256" key="8">
    <source>
        <dbReference type="ARBA" id="ARBA00023002"/>
    </source>
</evidence>
<name>A0A9W6K3V4_9PSED</name>
<dbReference type="Proteomes" id="UP001143328">
    <property type="component" value="Unassembled WGS sequence"/>
</dbReference>
<comment type="caution">
    <text evidence="11">The sequence shown here is derived from an EMBL/GenBank/DDBJ whole genome shotgun (WGS) entry which is preliminary data.</text>
</comment>
<evidence type="ECO:0000256" key="1">
    <source>
        <dbReference type="ARBA" id="ARBA00001974"/>
    </source>
</evidence>
<dbReference type="Pfam" id="PF13450">
    <property type="entry name" value="NAD_binding_8"/>
    <property type="match status" value="1"/>
</dbReference>
<proteinExistence type="inferred from homology"/>
<dbReference type="Gene3D" id="3.50.50.60">
    <property type="entry name" value="FAD/NAD(P)-binding domain"/>
    <property type="match status" value="3"/>
</dbReference>
<reference evidence="11" key="1">
    <citation type="journal article" date="2014" name="Int. J. Syst. Evol. Microbiol.">
        <title>Complete genome sequence of Corynebacterium casei LMG S-19264T (=DSM 44701T), isolated from a smear-ripened cheese.</title>
        <authorList>
            <consortium name="US DOE Joint Genome Institute (JGI-PGF)"/>
            <person name="Walter F."/>
            <person name="Albersmeier A."/>
            <person name="Kalinowski J."/>
            <person name="Ruckert C."/>
        </authorList>
    </citation>
    <scope>NUCLEOTIDE SEQUENCE</scope>
    <source>
        <strain evidence="11">VKM B-2935</strain>
    </source>
</reference>
<dbReference type="SUPFAM" id="SSF51905">
    <property type="entry name" value="FAD/NAD(P)-binding domain"/>
    <property type="match status" value="1"/>
</dbReference>
<dbReference type="InterPro" id="IPR051820">
    <property type="entry name" value="FAD-binding_MO"/>
</dbReference>
<dbReference type="Pfam" id="PF00743">
    <property type="entry name" value="FMO-like"/>
    <property type="match status" value="1"/>
</dbReference>
<evidence type="ECO:0000256" key="9">
    <source>
        <dbReference type="ARBA" id="ARBA00023033"/>
    </source>
</evidence>
<comment type="cofactor">
    <cofactor evidence="1">
        <name>FAD</name>
        <dbReference type="ChEBI" id="CHEBI:57692"/>
    </cofactor>
</comment>
<organism evidence="11 12">
    <name type="scientific">Pseudomonas turukhanskensis</name>
    <dbReference type="NCBI Taxonomy" id="1806536"/>
    <lineage>
        <taxon>Bacteria</taxon>
        <taxon>Pseudomonadati</taxon>
        <taxon>Pseudomonadota</taxon>
        <taxon>Gammaproteobacteria</taxon>
        <taxon>Pseudomonadales</taxon>
        <taxon>Pseudomonadaceae</taxon>
        <taxon>Pseudomonas</taxon>
    </lineage>
</organism>
<keyword evidence="12" id="KW-1185">Reference proteome</keyword>
<comment type="similarity">
    <text evidence="3">Belongs to the FAD-binding monooxygenase family.</text>
</comment>
<comment type="subcellular location">
    <subcellularLocation>
        <location evidence="2">Cell membrane</location>
    </subcellularLocation>
</comment>
<dbReference type="GO" id="GO:0005886">
    <property type="term" value="C:plasma membrane"/>
    <property type="evidence" value="ECO:0007669"/>
    <property type="project" value="UniProtKB-SubCell"/>
</dbReference>
<keyword evidence="10" id="KW-0472">Membrane</keyword>
<evidence type="ECO:0000256" key="4">
    <source>
        <dbReference type="ARBA" id="ARBA00022475"/>
    </source>
</evidence>
<dbReference type="GO" id="GO:0050661">
    <property type="term" value="F:NADP binding"/>
    <property type="evidence" value="ECO:0007669"/>
    <property type="project" value="InterPro"/>
</dbReference>
<keyword evidence="5" id="KW-0285">Flavoprotein</keyword>
<dbReference type="RefSeq" id="WP_271194505.1">
    <property type="nucleotide sequence ID" value="NZ_BSFN01000003.1"/>
</dbReference>
<keyword evidence="7" id="KW-0521">NADP</keyword>
<evidence type="ECO:0000313" key="11">
    <source>
        <dbReference type="EMBL" id="GLK88277.1"/>
    </source>
</evidence>
<accession>A0A9W6K3V4</accession>
<evidence type="ECO:0000256" key="6">
    <source>
        <dbReference type="ARBA" id="ARBA00022827"/>
    </source>
</evidence>
<keyword evidence="4" id="KW-1003">Cell membrane</keyword>
<dbReference type="PANTHER" id="PTHR43872">
    <property type="entry name" value="MONOOXYGENASE, PUTATIVE (AFU_ORTHOLOGUE AFUA_8G02570)-RELATED"/>
    <property type="match status" value="1"/>
</dbReference>
<evidence type="ECO:0000313" key="12">
    <source>
        <dbReference type="Proteomes" id="UP001143328"/>
    </source>
</evidence>
<evidence type="ECO:0000256" key="3">
    <source>
        <dbReference type="ARBA" id="ARBA00010139"/>
    </source>
</evidence>
<gene>
    <name evidence="11" type="ORF">GCM10017655_13390</name>
</gene>
<dbReference type="EMBL" id="BSFN01000003">
    <property type="protein sequence ID" value="GLK88277.1"/>
    <property type="molecule type" value="Genomic_DNA"/>
</dbReference>
<evidence type="ECO:0000256" key="5">
    <source>
        <dbReference type="ARBA" id="ARBA00022630"/>
    </source>
</evidence>
<evidence type="ECO:0000256" key="10">
    <source>
        <dbReference type="ARBA" id="ARBA00023136"/>
    </source>
</evidence>
<dbReference type="PANTHER" id="PTHR43872:SF1">
    <property type="entry name" value="MONOOXYGENASE, PUTATIVE (AFU_ORTHOLOGUE AFUA_8G02570)-RELATED"/>
    <property type="match status" value="1"/>
</dbReference>
<dbReference type="InterPro" id="IPR036188">
    <property type="entry name" value="FAD/NAD-bd_sf"/>
</dbReference>
<keyword evidence="6" id="KW-0274">FAD</keyword>
<dbReference type="AlphaFoldDB" id="A0A9W6K3V4"/>
<sequence length="502" mass="55479">MATEQFDVLIIGAGLSGIGAAYRLQTLCPSKRYAILEGRGDIGGTWDLFRYPGLRSDSDMFTLGYPFRPWQEAKAIADGDSILRYIKDTARSNGIDQHIRFKQMVKSAAWSSHDALWTVQVQHPESGALTTYRANFLYVCSGYYDYAGGFSPQFPGSEQFKGQMIHPQKWPENLDYTDKNVVVIGSGATAVTLVPAMADKARHITMLQRSPSYIASLPARDAIADVLRKVLPEQRAHSLVRWKNVLLTLGFFQFCRRAPGLARKLLRFGVKRALPAGYAVDTHFNPTYQPWDQRLCAVPNGDLFQALKSGKAEMVTEQIDTLTETGIRLRSGQELTADIIITATGLKLQACGGMLLEVDGVPVEIGDTLAYKGMMLSNVPNFALCVGYTNASWTLRSDLASGYVCRVLNYMDENGYKMCVARQVGSAVEKRPLLDISAGYVLRAADVLPKQGPGAPWQLKQNYILDLFNLRYSPLEDGTLTFRHDPALGLTPRVVERAVSAA</sequence>
<dbReference type="FunFam" id="3.50.50.60:FF:000228">
    <property type="entry name" value="FAD-containing monooxygenase EthA"/>
    <property type="match status" value="1"/>
</dbReference>
<dbReference type="InterPro" id="IPR020946">
    <property type="entry name" value="Flavin_mOase-like"/>
</dbReference>
<keyword evidence="8" id="KW-0560">Oxidoreductase</keyword>
<keyword evidence="9 11" id="KW-0503">Monooxygenase</keyword>